<dbReference type="EMBL" id="JALD01000028">
    <property type="protein sequence ID" value="EUD11903.1"/>
    <property type="molecule type" value="Genomic_DNA"/>
</dbReference>
<reference evidence="2 3" key="1">
    <citation type="submission" date="2014-01" db="EMBL/GenBank/DDBJ databases">
        <authorList>
            <person name="Durkin A.S."/>
            <person name="McCorrison J."/>
            <person name="Torralba M."/>
            <person name="Gillis M."/>
            <person name="Haft D.H."/>
            <person name="Methe B."/>
            <person name="Sutton G."/>
            <person name="Nelson K.E."/>
        </authorList>
    </citation>
    <scope>NUCLEOTIDE SEQUENCE [LARGE SCALE GENOMIC DNA]</scope>
    <source>
        <strain evidence="2 3">205/92</strain>
    </source>
</reference>
<evidence type="ECO:0000256" key="1">
    <source>
        <dbReference type="SAM" id="Phobius"/>
    </source>
</evidence>
<evidence type="ECO:0000313" key="2">
    <source>
        <dbReference type="EMBL" id="EUD11903.1"/>
    </source>
</evidence>
<feature type="transmembrane region" description="Helical" evidence="1">
    <location>
        <begin position="47"/>
        <end position="64"/>
    </location>
</feature>
<keyword evidence="1" id="KW-1133">Transmembrane helix</keyword>
<evidence type="ECO:0008006" key="4">
    <source>
        <dbReference type="Google" id="ProtNLM"/>
    </source>
</evidence>
<evidence type="ECO:0000313" key="3">
    <source>
        <dbReference type="Proteomes" id="UP000022311"/>
    </source>
</evidence>
<comment type="caution">
    <text evidence="2">The sequence shown here is derived from an EMBL/GenBank/DDBJ whole genome shotgun (WGS) entry which is preliminary data.</text>
</comment>
<sequence length="66" mass="7237">MKTFGIVLLFLGIVVGILSFNMDTSIPTAYGEIINDIGLAFDRRNYIIGSACIALFGLCIFLFSKK</sequence>
<dbReference type="GeneID" id="57294171"/>
<organism evidence="2 3">
    <name type="scientific">Providencia alcalifaciens 205/92</name>
    <dbReference type="NCBI Taxonomy" id="1256988"/>
    <lineage>
        <taxon>Bacteria</taxon>
        <taxon>Pseudomonadati</taxon>
        <taxon>Pseudomonadota</taxon>
        <taxon>Gammaproteobacteria</taxon>
        <taxon>Enterobacterales</taxon>
        <taxon>Morganellaceae</taxon>
        <taxon>Providencia</taxon>
    </lineage>
</organism>
<dbReference type="Proteomes" id="UP000022311">
    <property type="component" value="Unassembled WGS sequence"/>
</dbReference>
<dbReference type="RefSeq" id="WP_006657533.1">
    <property type="nucleotide sequence ID" value="NZ_JALD01000028.1"/>
</dbReference>
<keyword evidence="1" id="KW-0472">Membrane</keyword>
<name>A0AAV3M7X8_9GAMM</name>
<accession>A0AAV3M7X8</accession>
<proteinExistence type="predicted"/>
<gene>
    <name evidence="2" type="ORF">HMPREF1563_1441</name>
</gene>
<dbReference type="AlphaFoldDB" id="A0AAV3M7X8"/>
<keyword evidence="1" id="KW-0812">Transmembrane</keyword>
<protein>
    <recommendedName>
        <fullName evidence="4">DUF3185 family protein</fullName>
    </recommendedName>
</protein>